<evidence type="ECO:0000256" key="4">
    <source>
        <dbReference type="ARBA" id="ARBA00022989"/>
    </source>
</evidence>
<feature type="transmembrane region" description="Helical" evidence="6">
    <location>
        <begin position="114"/>
        <end position="140"/>
    </location>
</feature>
<evidence type="ECO:0000256" key="2">
    <source>
        <dbReference type="ARBA" id="ARBA00009172"/>
    </source>
</evidence>
<evidence type="ECO:0000256" key="6">
    <source>
        <dbReference type="SAM" id="Phobius"/>
    </source>
</evidence>
<dbReference type="InterPro" id="IPR051951">
    <property type="entry name" value="UNC-93_regulatory"/>
</dbReference>
<feature type="transmembrane region" description="Helical" evidence="6">
    <location>
        <begin position="27"/>
        <end position="52"/>
    </location>
</feature>
<comment type="subcellular location">
    <subcellularLocation>
        <location evidence="1">Membrane</location>
        <topology evidence="1">Multi-pass membrane protein</topology>
    </subcellularLocation>
</comment>
<dbReference type="SUPFAM" id="SSF103473">
    <property type="entry name" value="MFS general substrate transporter"/>
    <property type="match status" value="1"/>
</dbReference>
<feature type="transmembrane region" description="Helical" evidence="6">
    <location>
        <begin position="308"/>
        <end position="329"/>
    </location>
</feature>
<dbReference type="EMBL" id="HBEM01002506">
    <property type="protein sequence ID" value="CAD8431688.1"/>
    <property type="molecule type" value="Transcribed_RNA"/>
</dbReference>
<feature type="transmembrane region" description="Helical" evidence="6">
    <location>
        <begin position="335"/>
        <end position="354"/>
    </location>
</feature>
<keyword evidence="3 6" id="KW-0812">Transmembrane</keyword>
<evidence type="ECO:0008006" key="8">
    <source>
        <dbReference type="Google" id="ProtNLM"/>
    </source>
</evidence>
<reference evidence="7" key="1">
    <citation type="submission" date="2021-01" db="EMBL/GenBank/DDBJ databases">
        <authorList>
            <person name="Corre E."/>
            <person name="Pelletier E."/>
            <person name="Niang G."/>
            <person name="Scheremetjew M."/>
            <person name="Finn R."/>
            <person name="Kale V."/>
            <person name="Holt S."/>
            <person name="Cochrane G."/>
            <person name="Meng A."/>
            <person name="Brown T."/>
            <person name="Cohen L."/>
        </authorList>
    </citation>
    <scope>NUCLEOTIDE SEQUENCE</scope>
    <source>
        <strain evidence="7">CCMP2058</strain>
    </source>
</reference>
<dbReference type="InterPro" id="IPR036259">
    <property type="entry name" value="MFS_trans_sf"/>
</dbReference>
<evidence type="ECO:0000256" key="1">
    <source>
        <dbReference type="ARBA" id="ARBA00004141"/>
    </source>
</evidence>
<feature type="transmembrane region" description="Helical" evidence="6">
    <location>
        <begin position="191"/>
        <end position="210"/>
    </location>
</feature>
<evidence type="ECO:0000256" key="5">
    <source>
        <dbReference type="ARBA" id="ARBA00023136"/>
    </source>
</evidence>
<keyword evidence="5 6" id="KW-0472">Membrane</keyword>
<dbReference type="GO" id="GO:0016020">
    <property type="term" value="C:membrane"/>
    <property type="evidence" value="ECO:0007669"/>
    <property type="project" value="UniProtKB-SubCell"/>
</dbReference>
<dbReference type="Gene3D" id="1.20.1250.20">
    <property type="entry name" value="MFS general substrate transporter like domains"/>
    <property type="match status" value="2"/>
</dbReference>
<dbReference type="InterPro" id="IPR010291">
    <property type="entry name" value="Ion_channel_UNC-93"/>
</dbReference>
<sequence>MTTDGNALLPTRNANRWKSKQGLQTSFLLMSLCFSINHGCVTAVLGLASANLGKELAGIQSGTLYILYTLSALTVATSLVHYLGAKWSLVWGLGLYCAYIASFLVAAKVQSVEWPAAIIGSVIGGTAAGWLWTAQGVYFARVAERYSVASGVSKQIATSWLASVFACCYVGFEVVLKLASSFLYRFGSDTFVYTIFTIVAVACPFLMVFVPAEPPALQPQQNTATVSVLDRLSQAGKLLLTNSKMRWIAGFEIAFGFATSFINFYINGTIVKKALGKDNIGYMTAIIPATATLMSFPYSTFSDKMGKAPVMIVGCISYFLIAVLVSAISKESLTSLGWGLVWIYIVAGNGRAVFEGTNKAMIADLFPEHKPAAFANVIITSGGASAIAFYIFPQMSKIGMGVLSAFFAAEAVLGIICAFRRHEVDLKDGWDALDEVKQQEHEHSVMIDEPVGGQ</sequence>
<gene>
    <name evidence="7" type="ORF">LAMO00422_LOCUS1790</name>
</gene>
<proteinExistence type="inferred from homology"/>
<name>A0A7S0CRX9_9EUKA</name>
<keyword evidence="4 6" id="KW-1133">Transmembrane helix</keyword>
<comment type="similarity">
    <text evidence="2">Belongs to the unc-93 family.</text>
</comment>
<feature type="transmembrane region" description="Helical" evidence="6">
    <location>
        <begin position="398"/>
        <end position="419"/>
    </location>
</feature>
<evidence type="ECO:0000256" key="3">
    <source>
        <dbReference type="ARBA" id="ARBA00022692"/>
    </source>
</evidence>
<feature type="transmembrane region" description="Helical" evidence="6">
    <location>
        <begin position="247"/>
        <end position="266"/>
    </location>
</feature>
<organism evidence="7">
    <name type="scientific">Amorphochlora amoebiformis</name>
    <dbReference type="NCBI Taxonomy" id="1561963"/>
    <lineage>
        <taxon>Eukaryota</taxon>
        <taxon>Sar</taxon>
        <taxon>Rhizaria</taxon>
        <taxon>Cercozoa</taxon>
        <taxon>Chlorarachniophyceae</taxon>
        <taxon>Amorphochlora</taxon>
    </lineage>
</organism>
<feature type="transmembrane region" description="Helical" evidence="6">
    <location>
        <begin position="64"/>
        <end position="83"/>
    </location>
</feature>
<feature type="transmembrane region" description="Helical" evidence="6">
    <location>
        <begin position="374"/>
        <end position="392"/>
    </location>
</feature>
<feature type="transmembrane region" description="Helical" evidence="6">
    <location>
        <begin position="160"/>
        <end position="179"/>
    </location>
</feature>
<evidence type="ECO:0000313" key="7">
    <source>
        <dbReference type="EMBL" id="CAD8431688.1"/>
    </source>
</evidence>
<dbReference type="AlphaFoldDB" id="A0A7S0CRX9"/>
<protein>
    <recommendedName>
        <fullName evidence="8">Major facilitator superfamily (MFS) profile domain-containing protein</fullName>
    </recommendedName>
</protein>
<accession>A0A7S0CRX9</accession>
<dbReference type="Pfam" id="PF05978">
    <property type="entry name" value="UNC-93"/>
    <property type="match status" value="1"/>
</dbReference>
<dbReference type="PANTHER" id="PTHR19444">
    <property type="entry name" value="UNC-93 RELATED"/>
    <property type="match status" value="1"/>
</dbReference>
<feature type="transmembrane region" description="Helical" evidence="6">
    <location>
        <begin position="89"/>
        <end position="107"/>
    </location>
</feature>
<dbReference type="PANTHER" id="PTHR19444:SF13">
    <property type="entry name" value="PROTEIN UNC-93 HOMOLOG A"/>
    <property type="match status" value="1"/>
</dbReference>